<accession>A0AAW7JQA1</accession>
<evidence type="ECO:0000313" key="4">
    <source>
        <dbReference type="Proteomes" id="UP001168478"/>
    </source>
</evidence>
<dbReference type="AlphaFoldDB" id="A0AAW7JQA1"/>
<gene>
    <name evidence="1" type="ORF">QVN81_10905</name>
    <name evidence="2" type="ORF">QVN84_11805</name>
</gene>
<keyword evidence="3" id="KW-1185">Reference proteome</keyword>
<sequence length="40" mass="4440">MYVNKRQENDFSLNKGISQKQVTPLRASSFGVLAPNDGKT</sequence>
<name>A0AAW7JQA1_9BACT</name>
<dbReference type="Proteomes" id="UP001168478">
    <property type="component" value="Unassembled WGS sequence"/>
</dbReference>
<protein>
    <submittedName>
        <fullName evidence="2">Uncharacterized protein</fullName>
    </submittedName>
</protein>
<evidence type="ECO:0000313" key="2">
    <source>
        <dbReference type="EMBL" id="MDN0026196.1"/>
    </source>
</evidence>
<evidence type="ECO:0000313" key="1">
    <source>
        <dbReference type="EMBL" id="MDN0023519.1"/>
    </source>
</evidence>
<dbReference type="RefSeq" id="WP_289825984.1">
    <property type="nucleotide sequence ID" value="NZ_CAUWBX010000051.1"/>
</dbReference>
<organism evidence="2 4">
    <name type="scientific">Leyella lascolaii</name>
    <dbReference type="NCBI Taxonomy" id="1776379"/>
    <lineage>
        <taxon>Bacteria</taxon>
        <taxon>Pseudomonadati</taxon>
        <taxon>Bacteroidota</taxon>
        <taxon>Bacteroidia</taxon>
        <taxon>Bacteroidales</taxon>
        <taxon>Prevotellaceae</taxon>
        <taxon>Leyella</taxon>
    </lineage>
</organism>
<dbReference type="EMBL" id="JAUEIE010000013">
    <property type="protein sequence ID" value="MDN0023519.1"/>
    <property type="molecule type" value="Genomic_DNA"/>
</dbReference>
<comment type="caution">
    <text evidence="2">The sequence shown here is derived from an EMBL/GenBank/DDBJ whole genome shotgun (WGS) entry which is preliminary data.</text>
</comment>
<reference evidence="2" key="2">
    <citation type="submission" date="2023-08" db="EMBL/GenBank/DDBJ databases">
        <title>Identification and characterization of horizontal gene transfer across gut microbiota members of farm animals based on homology search.</title>
        <authorList>
            <person name="Schwarzerova J."/>
            <person name="Nykrynova M."/>
            <person name="Jureckova K."/>
            <person name="Cejkova D."/>
            <person name="Rychlik I."/>
        </authorList>
    </citation>
    <scope>NUCLEOTIDE SEQUENCE</scope>
    <source>
        <strain evidence="2">ET15</strain>
        <strain evidence="1">ET37</strain>
    </source>
</reference>
<proteinExistence type="predicted"/>
<dbReference type="Proteomes" id="UP001167831">
    <property type="component" value="Unassembled WGS sequence"/>
</dbReference>
<evidence type="ECO:0000313" key="3">
    <source>
        <dbReference type="Proteomes" id="UP001167831"/>
    </source>
</evidence>
<dbReference type="EMBL" id="JAUEIF010000013">
    <property type="protein sequence ID" value="MDN0026196.1"/>
    <property type="molecule type" value="Genomic_DNA"/>
</dbReference>
<reference evidence="2" key="1">
    <citation type="submission" date="2023-06" db="EMBL/GenBank/DDBJ databases">
        <authorList>
            <person name="Zeman M."/>
            <person name="Kubasova T."/>
            <person name="Jahodarova E."/>
            <person name="Nykrynova M."/>
            <person name="Rychlik I."/>
        </authorList>
    </citation>
    <scope>NUCLEOTIDE SEQUENCE</scope>
    <source>
        <strain evidence="2">ET15</strain>
        <strain evidence="1">ET37</strain>
    </source>
</reference>